<reference evidence="2 3" key="1">
    <citation type="submission" date="2014-03" db="EMBL/GenBank/DDBJ databases">
        <title>Genomics of Bifidobacteria.</title>
        <authorList>
            <person name="Ventura M."/>
            <person name="Milani C."/>
            <person name="Lugli G.A."/>
        </authorList>
    </citation>
    <scope>NUCLEOTIDE SEQUENCE [LARGE SCALE GENOMIC DNA]</scope>
    <source>
        <strain evidence="2 3">LMG 21395</strain>
    </source>
</reference>
<dbReference type="InterPro" id="IPR027417">
    <property type="entry name" value="P-loop_NTPase"/>
</dbReference>
<feature type="region of interest" description="Disordered" evidence="1">
    <location>
        <begin position="19"/>
        <end position="53"/>
    </location>
</feature>
<protein>
    <submittedName>
        <fullName evidence="2">Putative Zonular occludens toxin (Zot) domain protein</fullName>
    </submittedName>
</protein>
<feature type="compositionally biased region" description="Pro residues" evidence="1">
    <location>
        <begin position="42"/>
        <end position="51"/>
    </location>
</feature>
<dbReference type="EMBL" id="JGZT01000008">
    <property type="protein sequence ID" value="KFJ01624.1"/>
    <property type="molecule type" value="Genomic_DNA"/>
</dbReference>
<comment type="caution">
    <text evidence="2">The sequence shown here is derived from an EMBL/GenBank/DDBJ whole genome shotgun (WGS) entry which is preliminary data.</text>
</comment>
<dbReference type="Gene3D" id="3.40.50.300">
    <property type="entry name" value="P-loop containing nucleotide triphosphate hydrolases"/>
    <property type="match status" value="1"/>
</dbReference>
<proteinExistence type="predicted"/>
<evidence type="ECO:0000313" key="2">
    <source>
        <dbReference type="EMBL" id="KFJ01624.1"/>
    </source>
</evidence>
<gene>
    <name evidence="2" type="ORF">THER5_1518</name>
</gene>
<dbReference type="AlphaFoldDB" id="A0A087E1H3"/>
<evidence type="ECO:0000256" key="1">
    <source>
        <dbReference type="SAM" id="MobiDB-lite"/>
    </source>
</evidence>
<evidence type="ECO:0000313" key="3">
    <source>
        <dbReference type="Proteomes" id="UP000029003"/>
    </source>
</evidence>
<name>A0A087E1H3_9BIFI</name>
<organism evidence="2 3">
    <name type="scientific">Bifidobacterium thermacidophilum subsp. thermacidophilum</name>
    <dbReference type="NCBI Taxonomy" id="79262"/>
    <lineage>
        <taxon>Bacteria</taxon>
        <taxon>Bacillati</taxon>
        <taxon>Actinomycetota</taxon>
        <taxon>Actinomycetes</taxon>
        <taxon>Bifidobacteriales</taxon>
        <taxon>Bifidobacteriaceae</taxon>
        <taxon>Bifidobacterium</taxon>
    </lineage>
</organism>
<dbReference type="Proteomes" id="UP000029003">
    <property type="component" value="Unassembled WGS sequence"/>
</dbReference>
<sequence>MDDVSVGLRRLVAVTRDRLARSRGDSGSAGPGRGLEGATAPVPAPGFPVPLPRERDCGRSYRTRFAITAYIGSNGSGKTLCMVHDTLPSLYAGRMIYTTVPLTWPDGTTPPNVVMLHDWSQILNARHADILLDEVASIASSRETDALPPQIATLLQQLRKRDLVLRWTAPSWSRADKILRETTRTVTICYGYFSRPAEGSRWRSNRLFRFLSYDASDYTELDINGARRRFDPQQSSWFLLSRHVARLCYDTLDSVSTIGTVLLSGRCAVCGGRRRVPECSCADYVALKSRK</sequence>
<accession>A0A087E1H3</accession>